<organism evidence="6 7">
    <name type="scientific">Aquisphaera giovannonii</name>
    <dbReference type="NCBI Taxonomy" id="406548"/>
    <lineage>
        <taxon>Bacteria</taxon>
        <taxon>Pseudomonadati</taxon>
        <taxon>Planctomycetota</taxon>
        <taxon>Planctomycetia</taxon>
        <taxon>Isosphaerales</taxon>
        <taxon>Isosphaeraceae</taxon>
        <taxon>Aquisphaera</taxon>
    </lineage>
</organism>
<dbReference type="PANTHER" id="PTHR45772:SF10">
    <property type="entry name" value="LIPOPOLYSACCHARIDE EXPORT SYSTEM ATP-BINDING PROTEIN LPTB"/>
    <property type="match status" value="1"/>
</dbReference>
<accession>A0A5B9WAT5</accession>
<dbReference type="InterPro" id="IPR051120">
    <property type="entry name" value="ABC_AA/LPS_Transport"/>
</dbReference>
<evidence type="ECO:0000313" key="6">
    <source>
        <dbReference type="EMBL" id="QEH37652.1"/>
    </source>
</evidence>
<keyword evidence="6" id="KW-0378">Hydrolase</keyword>
<keyword evidence="1" id="KW-0813">Transport</keyword>
<evidence type="ECO:0000256" key="4">
    <source>
        <dbReference type="SAM" id="MobiDB-lite"/>
    </source>
</evidence>
<feature type="region of interest" description="Disordered" evidence="4">
    <location>
        <begin position="1"/>
        <end position="22"/>
    </location>
</feature>
<sequence>MPLPEIRQGAEPSVSISSAPPDLPSSPLLEVRGLEKWYGRRQVVNGVDFEVAQGEVVGLLGPNGAGKTTSFRMTIGLIDSDGGTVKFDGRNVTKLPMYLRARAGMGYLAQDSSVFRQLSVEDNLMAILQTRPGMGRKQRKARQDELLDQFGLTKIRKTKANRVSGGERRRLEIARSLITEPKLIMLDEPFAGIDPKTVAEIQDQIRALVETYNIGILLTDHQFRETLEVTDRCYLIREGRVFAYGNREQILNNSDVRKHYIGERFDVGHLLERRKPNALEREPGYDAPGGSGTSSISTMRLPELPGRSGQHELPDVSSQQISTTELVVGPPPCGFADDDPFAALDQDAP</sequence>
<keyword evidence="7" id="KW-1185">Reference proteome</keyword>
<dbReference type="Proteomes" id="UP000324233">
    <property type="component" value="Chromosome"/>
</dbReference>
<dbReference type="GO" id="GO:0005524">
    <property type="term" value="F:ATP binding"/>
    <property type="evidence" value="ECO:0007669"/>
    <property type="project" value="UniProtKB-KW"/>
</dbReference>
<dbReference type="GO" id="GO:0016887">
    <property type="term" value="F:ATP hydrolysis activity"/>
    <property type="evidence" value="ECO:0007669"/>
    <property type="project" value="InterPro"/>
</dbReference>
<dbReference type="OrthoDB" id="9805514at2"/>
<feature type="region of interest" description="Disordered" evidence="4">
    <location>
        <begin position="276"/>
        <end position="349"/>
    </location>
</feature>
<dbReference type="SUPFAM" id="SSF52540">
    <property type="entry name" value="P-loop containing nucleoside triphosphate hydrolases"/>
    <property type="match status" value="1"/>
</dbReference>
<feature type="domain" description="ABC transporter" evidence="5">
    <location>
        <begin position="29"/>
        <end position="263"/>
    </location>
</feature>
<dbReference type="PROSITE" id="PS00211">
    <property type="entry name" value="ABC_TRANSPORTER_1"/>
    <property type="match status" value="1"/>
</dbReference>
<dbReference type="NCBIfam" id="TIGR04406">
    <property type="entry name" value="LPS_export_lptB"/>
    <property type="match status" value="1"/>
</dbReference>
<dbReference type="GO" id="GO:0055085">
    <property type="term" value="P:transmembrane transport"/>
    <property type="evidence" value="ECO:0007669"/>
    <property type="project" value="InterPro"/>
</dbReference>
<protein>
    <submittedName>
        <fullName evidence="6">Lipopolysaccharide export system ATP-binding protein LptB</fullName>
        <ecNumber evidence="6">3.6.3.-</ecNumber>
    </submittedName>
</protein>
<dbReference type="RefSeq" id="WP_148597180.1">
    <property type="nucleotide sequence ID" value="NZ_CP042997.1"/>
</dbReference>
<evidence type="ECO:0000256" key="2">
    <source>
        <dbReference type="ARBA" id="ARBA00022741"/>
    </source>
</evidence>
<dbReference type="InterPro" id="IPR017871">
    <property type="entry name" value="ABC_transporter-like_CS"/>
</dbReference>
<dbReference type="CDD" id="cd03218">
    <property type="entry name" value="ABC_YhbG"/>
    <property type="match status" value="1"/>
</dbReference>
<dbReference type="Gene3D" id="3.40.50.300">
    <property type="entry name" value="P-loop containing nucleotide triphosphate hydrolases"/>
    <property type="match status" value="1"/>
</dbReference>
<evidence type="ECO:0000256" key="3">
    <source>
        <dbReference type="ARBA" id="ARBA00022840"/>
    </source>
</evidence>
<feature type="compositionally biased region" description="Polar residues" evidence="4">
    <location>
        <begin position="316"/>
        <end position="325"/>
    </location>
</feature>
<evidence type="ECO:0000256" key="1">
    <source>
        <dbReference type="ARBA" id="ARBA00022448"/>
    </source>
</evidence>
<dbReference type="AlphaFoldDB" id="A0A5B9WAT5"/>
<evidence type="ECO:0000259" key="5">
    <source>
        <dbReference type="PROSITE" id="PS50893"/>
    </source>
</evidence>
<dbReference type="InterPro" id="IPR027417">
    <property type="entry name" value="P-loop_NTPase"/>
</dbReference>
<dbReference type="PROSITE" id="PS50893">
    <property type="entry name" value="ABC_TRANSPORTER_2"/>
    <property type="match status" value="1"/>
</dbReference>
<evidence type="ECO:0000313" key="7">
    <source>
        <dbReference type="Proteomes" id="UP000324233"/>
    </source>
</evidence>
<reference evidence="6 7" key="1">
    <citation type="submission" date="2019-08" db="EMBL/GenBank/DDBJ databases">
        <title>Deep-cultivation of Planctomycetes and their phenomic and genomic characterization uncovers novel biology.</title>
        <authorList>
            <person name="Wiegand S."/>
            <person name="Jogler M."/>
            <person name="Boedeker C."/>
            <person name="Pinto D."/>
            <person name="Vollmers J."/>
            <person name="Rivas-Marin E."/>
            <person name="Kohn T."/>
            <person name="Peeters S.H."/>
            <person name="Heuer A."/>
            <person name="Rast P."/>
            <person name="Oberbeckmann S."/>
            <person name="Bunk B."/>
            <person name="Jeske O."/>
            <person name="Meyerdierks A."/>
            <person name="Storesund J.E."/>
            <person name="Kallscheuer N."/>
            <person name="Luecker S."/>
            <person name="Lage O.M."/>
            <person name="Pohl T."/>
            <person name="Merkel B.J."/>
            <person name="Hornburger P."/>
            <person name="Mueller R.-W."/>
            <person name="Bruemmer F."/>
            <person name="Labrenz M."/>
            <person name="Spormann A.M."/>
            <person name="Op den Camp H."/>
            <person name="Overmann J."/>
            <person name="Amann R."/>
            <person name="Jetten M.S.M."/>
            <person name="Mascher T."/>
            <person name="Medema M.H."/>
            <person name="Devos D.P."/>
            <person name="Kaster A.-K."/>
            <person name="Ovreas L."/>
            <person name="Rohde M."/>
            <person name="Galperin M.Y."/>
            <person name="Jogler C."/>
        </authorList>
    </citation>
    <scope>NUCLEOTIDE SEQUENCE [LARGE SCALE GENOMIC DNA]</scope>
    <source>
        <strain evidence="6 7">OJF2</strain>
    </source>
</reference>
<dbReference type="EMBL" id="CP042997">
    <property type="protein sequence ID" value="QEH37652.1"/>
    <property type="molecule type" value="Genomic_DNA"/>
</dbReference>
<dbReference type="EC" id="3.6.3.-" evidence="6"/>
<dbReference type="InterPro" id="IPR003439">
    <property type="entry name" value="ABC_transporter-like_ATP-bd"/>
</dbReference>
<dbReference type="GO" id="GO:0043190">
    <property type="term" value="C:ATP-binding cassette (ABC) transporter complex"/>
    <property type="evidence" value="ECO:0007669"/>
    <property type="project" value="InterPro"/>
</dbReference>
<dbReference type="InterPro" id="IPR003593">
    <property type="entry name" value="AAA+_ATPase"/>
</dbReference>
<dbReference type="InterPro" id="IPR030921">
    <property type="entry name" value="LPS_export_LptB"/>
</dbReference>
<dbReference type="Pfam" id="PF00005">
    <property type="entry name" value="ABC_tran"/>
    <property type="match status" value="1"/>
</dbReference>
<dbReference type="SMART" id="SM00382">
    <property type="entry name" value="AAA"/>
    <property type="match status" value="1"/>
</dbReference>
<name>A0A5B9WAT5_9BACT</name>
<dbReference type="KEGG" id="agv:OJF2_62430"/>
<dbReference type="PANTHER" id="PTHR45772">
    <property type="entry name" value="CONSERVED COMPONENT OF ABC TRANSPORTER FOR NATURAL AMINO ACIDS-RELATED"/>
    <property type="match status" value="1"/>
</dbReference>
<keyword evidence="3 6" id="KW-0067">ATP-binding</keyword>
<proteinExistence type="predicted"/>
<gene>
    <name evidence="6" type="primary">lptB</name>
    <name evidence="6" type="ORF">OJF2_62430</name>
</gene>
<keyword evidence="2" id="KW-0547">Nucleotide-binding</keyword>